<organism evidence="1">
    <name type="scientific">marine sediment metagenome</name>
    <dbReference type="NCBI Taxonomy" id="412755"/>
    <lineage>
        <taxon>unclassified sequences</taxon>
        <taxon>metagenomes</taxon>
        <taxon>ecological metagenomes</taxon>
    </lineage>
</organism>
<proteinExistence type="predicted"/>
<protein>
    <submittedName>
        <fullName evidence="1">Uncharacterized protein</fullName>
    </submittedName>
</protein>
<reference evidence="1" key="1">
    <citation type="journal article" date="2015" name="Nature">
        <title>Complex archaea that bridge the gap between prokaryotes and eukaryotes.</title>
        <authorList>
            <person name="Spang A."/>
            <person name="Saw J.H."/>
            <person name="Jorgensen S.L."/>
            <person name="Zaremba-Niedzwiedzka K."/>
            <person name="Martijn J."/>
            <person name="Lind A.E."/>
            <person name="van Eijk R."/>
            <person name="Schleper C."/>
            <person name="Guy L."/>
            <person name="Ettema T.J."/>
        </authorList>
    </citation>
    <scope>NUCLEOTIDE SEQUENCE</scope>
</reference>
<gene>
    <name evidence="1" type="ORF">LCGC14_1426390</name>
</gene>
<dbReference type="EMBL" id="LAZR01009564">
    <property type="protein sequence ID" value="KKM71855.1"/>
    <property type="molecule type" value="Genomic_DNA"/>
</dbReference>
<accession>A0A0F9M5E1</accession>
<comment type="caution">
    <text evidence="1">The sequence shown here is derived from an EMBL/GenBank/DDBJ whole genome shotgun (WGS) entry which is preliminary data.</text>
</comment>
<evidence type="ECO:0000313" key="1">
    <source>
        <dbReference type="EMBL" id="KKM71855.1"/>
    </source>
</evidence>
<dbReference type="AlphaFoldDB" id="A0A0F9M5E1"/>
<sequence length="104" mass="12532">MSDELSELIEDYRNIVTDKYAKLRGDEIAKQAIIDYHDNCVRDAYDLGRRDAIRHNMEVYEKYTHLNKLLSDEMLREDNESFERNIRYDLWQAIKKTVEDEEKA</sequence>
<name>A0A0F9M5E1_9ZZZZ</name>